<dbReference type="GO" id="GO:0000160">
    <property type="term" value="P:phosphorelay signal transduction system"/>
    <property type="evidence" value="ECO:0007669"/>
    <property type="project" value="InterPro"/>
</dbReference>
<dbReference type="PANTHER" id="PTHR43228:SF1">
    <property type="entry name" value="TWO-COMPONENT RESPONSE REGULATOR ARR22"/>
    <property type="match status" value="1"/>
</dbReference>
<dbReference type="OrthoDB" id="9797341at2"/>
<dbReference type="Proteomes" id="UP000325105">
    <property type="component" value="Unassembled WGS sequence"/>
</dbReference>
<keyword evidence="4" id="KW-1185">Reference proteome</keyword>
<dbReference type="SUPFAM" id="SSF52172">
    <property type="entry name" value="CheY-like"/>
    <property type="match status" value="1"/>
</dbReference>
<protein>
    <submittedName>
        <fullName evidence="3">Response regulator receiver domain-containing protein</fullName>
    </submittedName>
</protein>
<keyword evidence="1" id="KW-0597">Phosphoprotein</keyword>
<name>A0A5S5DRU3_9SPHI</name>
<dbReference type="AlphaFoldDB" id="A0A5S5DRU3"/>
<evidence type="ECO:0000313" key="3">
    <source>
        <dbReference type="EMBL" id="TYP97746.1"/>
    </source>
</evidence>
<dbReference type="Pfam" id="PF00072">
    <property type="entry name" value="Response_reg"/>
    <property type="match status" value="1"/>
</dbReference>
<gene>
    <name evidence="3" type="ORF">BC792_102168</name>
</gene>
<dbReference type="RefSeq" id="WP_148907394.1">
    <property type="nucleotide sequence ID" value="NZ_VNHX01000002.1"/>
</dbReference>
<dbReference type="Gene3D" id="3.40.50.2300">
    <property type="match status" value="1"/>
</dbReference>
<sequence length="126" mass="14268">MKLAKRVRMVFADDSDIHHFYLSNLLPAFPNLELVHMAKDGKGLLSFLEQQADVPDVGIIDLHMPVLDGLSTTRELLQRYPRIRIYGFTSSSDAREKEMMLQAGMCKIYAKNELRELLAEIAACNG</sequence>
<evidence type="ECO:0000259" key="2">
    <source>
        <dbReference type="PROSITE" id="PS50110"/>
    </source>
</evidence>
<organism evidence="3 4">
    <name type="scientific">Sphingobacterium allocomposti</name>
    <dbReference type="NCBI Taxonomy" id="415956"/>
    <lineage>
        <taxon>Bacteria</taxon>
        <taxon>Pseudomonadati</taxon>
        <taxon>Bacteroidota</taxon>
        <taxon>Sphingobacteriia</taxon>
        <taxon>Sphingobacteriales</taxon>
        <taxon>Sphingobacteriaceae</taxon>
        <taxon>Sphingobacterium</taxon>
    </lineage>
</organism>
<reference evidence="3 4" key="1">
    <citation type="submission" date="2019-07" db="EMBL/GenBank/DDBJ databases">
        <title>Genomic Encyclopedia of Archaeal and Bacterial Type Strains, Phase II (KMG-II): from individual species to whole genera.</title>
        <authorList>
            <person name="Goeker M."/>
        </authorList>
    </citation>
    <scope>NUCLEOTIDE SEQUENCE [LARGE SCALE GENOMIC DNA]</scope>
    <source>
        <strain evidence="3 4">DSM 18850</strain>
    </source>
</reference>
<dbReference type="PANTHER" id="PTHR43228">
    <property type="entry name" value="TWO-COMPONENT RESPONSE REGULATOR"/>
    <property type="match status" value="1"/>
</dbReference>
<accession>A0A5S5DRU3</accession>
<comment type="caution">
    <text evidence="3">The sequence shown here is derived from an EMBL/GenBank/DDBJ whole genome shotgun (WGS) entry which is preliminary data.</text>
</comment>
<dbReference type="EMBL" id="VNHX01000002">
    <property type="protein sequence ID" value="TYP97746.1"/>
    <property type="molecule type" value="Genomic_DNA"/>
</dbReference>
<evidence type="ECO:0000313" key="4">
    <source>
        <dbReference type="Proteomes" id="UP000325105"/>
    </source>
</evidence>
<dbReference type="PROSITE" id="PS50110">
    <property type="entry name" value="RESPONSE_REGULATORY"/>
    <property type="match status" value="1"/>
</dbReference>
<dbReference type="InterPro" id="IPR052048">
    <property type="entry name" value="ST_Response_Regulator"/>
</dbReference>
<dbReference type="InterPro" id="IPR011006">
    <property type="entry name" value="CheY-like_superfamily"/>
</dbReference>
<dbReference type="InterPro" id="IPR001789">
    <property type="entry name" value="Sig_transdc_resp-reg_receiver"/>
</dbReference>
<feature type="modified residue" description="4-aspartylphosphate" evidence="1">
    <location>
        <position position="61"/>
    </location>
</feature>
<proteinExistence type="predicted"/>
<evidence type="ECO:0000256" key="1">
    <source>
        <dbReference type="PROSITE-ProRule" id="PRU00169"/>
    </source>
</evidence>
<feature type="domain" description="Response regulatory" evidence="2">
    <location>
        <begin position="8"/>
        <end position="126"/>
    </location>
</feature>